<accession>A0A3D9VBD1</accession>
<feature type="transmembrane region" description="Helical" evidence="1">
    <location>
        <begin position="58"/>
        <end position="80"/>
    </location>
</feature>
<dbReference type="OrthoDB" id="4350422at2"/>
<dbReference type="Pfam" id="PF03703">
    <property type="entry name" value="bPH_2"/>
    <property type="match status" value="1"/>
</dbReference>
<keyword evidence="1" id="KW-1133">Transmembrane helix</keyword>
<dbReference type="InterPro" id="IPR005182">
    <property type="entry name" value="YdbS-like_PH"/>
</dbReference>
<gene>
    <name evidence="3" type="ORF">DFJ64_2924</name>
</gene>
<dbReference type="PANTHER" id="PTHR37938:SF1">
    <property type="entry name" value="BLL0215 PROTEIN"/>
    <property type="match status" value="1"/>
</dbReference>
<protein>
    <submittedName>
        <fullName evidence="3">Membrane protein YdbS with pleckstrin-like domain</fullName>
    </submittedName>
</protein>
<organism evidence="3 4">
    <name type="scientific">Thermasporomyces composti</name>
    <dbReference type="NCBI Taxonomy" id="696763"/>
    <lineage>
        <taxon>Bacteria</taxon>
        <taxon>Bacillati</taxon>
        <taxon>Actinomycetota</taxon>
        <taxon>Actinomycetes</taxon>
        <taxon>Propionibacteriales</taxon>
        <taxon>Nocardioidaceae</taxon>
        <taxon>Thermasporomyces</taxon>
    </lineage>
</organism>
<dbReference type="EMBL" id="QTUC01000001">
    <property type="protein sequence ID" value="REF37480.1"/>
    <property type="molecule type" value="Genomic_DNA"/>
</dbReference>
<evidence type="ECO:0000313" key="3">
    <source>
        <dbReference type="EMBL" id="REF37480.1"/>
    </source>
</evidence>
<feature type="domain" description="YdbS-like PH" evidence="2">
    <location>
        <begin position="78"/>
        <end position="154"/>
    </location>
</feature>
<keyword evidence="1" id="KW-0812">Transmembrane</keyword>
<dbReference type="PANTHER" id="PTHR37938">
    <property type="entry name" value="BLL0215 PROTEIN"/>
    <property type="match status" value="1"/>
</dbReference>
<keyword evidence="1" id="KW-0472">Membrane</keyword>
<keyword evidence="4" id="KW-1185">Reference proteome</keyword>
<dbReference type="RefSeq" id="WP_115850936.1">
    <property type="nucleotide sequence ID" value="NZ_QTUC01000001.1"/>
</dbReference>
<feature type="transmembrane region" description="Helical" evidence="1">
    <location>
        <begin position="26"/>
        <end position="46"/>
    </location>
</feature>
<evidence type="ECO:0000256" key="1">
    <source>
        <dbReference type="SAM" id="Phobius"/>
    </source>
</evidence>
<name>A0A3D9VBD1_THECX</name>
<dbReference type="Proteomes" id="UP000256485">
    <property type="component" value="Unassembled WGS sequence"/>
</dbReference>
<dbReference type="AlphaFoldDB" id="A0A3D9VBD1"/>
<comment type="caution">
    <text evidence="3">The sequence shown here is derived from an EMBL/GenBank/DDBJ whole genome shotgun (WGS) entry which is preliminary data.</text>
</comment>
<proteinExistence type="predicted"/>
<sequence>MGIPAKLLGADERVVLSMRTHWKVTVVPVVLLLLTVAAAVTIVVLIPPGQYQQPVRIAVAVLALLGVCVYSLWPLLNWLASTYVLTDRRLITRQGVFTRTGRDIPLTRINDVSSERDVLDRILRCGTLVVWSAGEQGKIVLHDVPRVETVQRTIAELIFAAEDDDGETRRAPAR</sequence>
<evidence type="ECO:0000313" key="4">
    <source>
        <dbReference type="Proteomes" id="UP000256485"/>
    </source>
</evidence>
<reference evidence="3 4" key="1">
    <citation type="submission" date="2018-08" db="EMBL/GenBank/DDBJ databases">
        <title>Sequencing the genomes of 1000 actinobacteria strains.</title>
        <authorList>
            <person name="Klenk H.-P."/>
        </authorList>
    </citation>
    <scope>NUCLEOTIDE SEQUENCE [LARGE SCALE GENOMIC DNA]</scope>
    <source>
        <strain evidence="3 4">DSM 22891</strain>
    </source>
</reference>
<evidence type="ECO:0000259" key="2">
    <source>
        <dbReference type="Pfam" id="PF03703"/>
    </source>
</evidence>